<dbReference type="InterPro" id="IPR000433">
    <property type="entry name" value="Znf_ZZ"/>
</dbReference>
<dbReference type="InterPro" id="IPR013083">
    <property type="entry name" value="Znf_RING/FYVE/PHD"/>
</dbReference>
<reference evidence="5 6" key="1">
    <citation type="submission" date="2024-10" db="EMBL/GenBank/DDBJ databases">
        <authorList>
            <person name="Kim D."/>
        </authorList>
    </citation>
    <scope>NUCLEOTIDE SEQUENCE [LARGE SCALE GENOMIC DNA]</scope>
    <source>
        <strain evidence="5">Taebaek</strain>
    </source>
</reference>
<dbReference type="Pfam" id="PF04056">
    <property type="entry name" value="Ssl1"/>
    <property type="match status" value="1"/>
</dbReference>
<dbReference type="EMBL" id="JBICCN010000254">
    <property type="protein sequence ID" value="KAL3083356.1"/>
    <property type="molecule type" value="Genomic_DNA"/>
</dbReference>
<dbReference type="InterPro" id="IPR007198">
    <property type="entry name" value="Ssl1-like"/>
</dbReference>
<evidence type="ECO:0000259" key="4">
    <source>
        <dbReference type="PROSITE" id="PS01357"/>
    </source>
</evidence>
<evidence type="ECO:0000313" key="6">
    <source>
        <dbReference type="Proteomes" id="UP001620645"/>
    </source>
</evidence>
<protein>
    <recommendedName>
        <fullName evidence="4">ZZ-type domain-containing protein</fullName>
    </recommendedName>
</protein>
<dbReference type="InterPro" id="IPR004595">
    <property type="entry name" value="TFIIH_C1-like_dom"/>
</dbReference>
<dbReference type="GO" id="GO:0008270">
    <property type="term" value="F:zinc ion binding"/>
    <property type="evidence" value="ECO:0007669"/>
    <property type="project" value="UniProtKB-KW"/>
</dbReference>
<dbReference type="AlphaFoldDB" id="A0ABD2IVR3"/>
<proteinExistence type="predicted"/>
<dbReference type="Proteomes" id="UP001620645">
    <property type="component" value="Unassembled WGS sequence"/>
</dbReference>
<dbReference type="PROSITE" id="PS01357">
    <property type="entry name" value="ZF_ZZ_1"/>
    <property type="match status" value="1"/>
</dbReference>
<dbReference type="PANTHER" id="PTHR12695:SF2">
    <property type="entry name" value="GENERAL TRANSCRIPTION FACTOR IIH SUBUNIT 2-RELATED"/>
    <property type="match status" value="1"/>
</dbReference>
<feature type="domain" description="ZZ-type" evidence="4">
    <location>
        <begin position="177"/>
        <end position="202"/>
    </location>
</feature>
<sequence>MRSVRCSIVSFGAEVFAFKRLCVTTEGKYSVALDEQHLELLLDEHVQPPPVQRRPGQQDSIVRMGFPQLRRVTEPSFCACHELNGEAAPQSAIDGAADEKSSSSALPRAFFCPHDFLSLLTSLSLLVGLLLLTAPQLARAHQHLESLPTFAEANIAEGSEKCCFSCDESLLRKAYVCPNCSADFCIDCDLLLHESLQVCPACN</sequence>
<dbReference type="PANTHER" id="PTHR12695">
    <property type="entry name" value="GENERAL TRANSCRIPTION FACTOR IIH SUBUNIT 2"/>
    <property type="match status" value="1"/>
</dbReference>
<name>A0ABD2IVR3_HETSC</name>
<dbReference type="Gene3D" id="3.30.40.10">
    <property type="entry name" value="Zinc/RING finger domain, C3HC4 (zinc finger)"/>
    <property type="match status" value="1"/>
</dbReference>
<dbReference type="NCBIfam" id="TIGR00622">
    <property type="entry name" value="ssl1"/>
    <property type="match status" value="1"/>
</dbReference>
<keyword evidence="3" id="KW-0862">Zinc</keyword>
<dbReference type="Gene3D" id="3.40.50.410">
    <property type="entry name" value="von Willebrand factor, type A domain"/>
    <property type="match status" value="1"/>
</dbReference>
<dbReference type="SUPFAM" id="SSF57889">
    <property type="entry name" value="Cysteine-rich domain"/>
    <property type="match status" value="1"/>
</dbReference>
<dbReference type="Pfam" id="PF07975">
    <property type="entry name" value="C1_4"/>
    <property type="match status" value="1"/>
</dbReference>
<dbReference type="InterPro" id="IPR012170">
    <property type="entry name" value="TFIIH_SSL1/p44"/>
</dbReference>
<evidence type="ECO:0000313" key="5">
    <source>
        <dbReference type="EMBL" id="KAL3083356.1"/>
    </source>
</evidence>
<evidence type="ECO:0000256" key="1">
    <source>
        <dbReference type="ARBA" id="ARBA00022723"/>
    </source>
</evidence>
<gene>
    <name evidence="5" type="ORF">niasHS_011158</name>
</gene>
<keyword evidence="1" id="KW-0479">Metal-binding</keyword>
<keyword evidence="6" id="KW-1185">Reference proteome</keyword>
<accession>A0ABD2IVR3</accession>
<keyword evidence="2" id="KW-0863">Zinc-finger</keyword>
<comment type="caution">
    <text evidence="5">The sequence shown here is derived from an EMBL/GenBank/DDBJ whole genome shotgun (WGS) entry which is preliminary data.</text>
</comment>
<dbReference type="InterPro" id="IPR046349">
    <property type="entry name" value="C1-like_sf"/>
</dbReference>
<evidence type="ECO:0000256" key="2">
    <source>
        <dbReference type="ARBA" id="ARBA00022771"/>
    </source>
</evidence>
<dbReference type="SMART" id="SM01047">
    <property type="entry name" value="C1_4"/>
    <property type="match status" value="1"/>
</dbReference>
<dbReference type="InterPro" id="IPR036465">
    <property type="entry name" value="vWFA_dom_sf"/>
</dbReference>
<organism evidence="5 6">
    <name type="scientific">Heterodera schachtii</name>
    <name type="common">Sugarbeet cyst nematode worm</name>
    <name type="synonym">Tylenchus schachtii</name>
    <dbReference type="NCBI Taxonomy" id="97005"/>
    <lineage>
        <taxon>Eukaryota</taxon>
        <taxon>Metazoa</taxon>
        <taxon>Ecdysozoa</taxon>
        <taxon>Nematoda</taxon>
        <taxon>Chromadorea</taxon>
        <taxon>Rhabditida</taxon>
        <taxon>Tylenchina</taxon>
        <taxon>Tylenchomorpha</taxon>
        <taxon>Tylenchoidea</taxon>
        <taxon>Heteroderidae</taxon>
        <taxon>Heteroderinae</taxon>
        <taxon>Heterodera</taxon>
    </lineage>
</organism>
<evidence type="ECO:0000256" key="3">
    <source>
        <dbReference type="ARBA" id="ARBA00022833"/>
    </source>
</evidence>